<dbReference type="EMBL" id="RCMI01001117">
    <property type="protein sequence ID" value="KAG2890462.1"/>
    <property type="molecule type" value="Genomic_DNA"/>
</dbReference>
<dbReference type="VEuPathDB" id="FungiDB:PC110_g13312"/>
<accession>A0A329S1E5</accession>
<dbReference type="AlphaFoldDB" id="A0A329S1E5"/>
<dbReference type="EMBL" id="RCML01000065">
    <property type="protein sequence ID" value="KAG2994016.1"/>
    <property type="molecule type" value="Genomic_DNA"/>
</dbReference>
<evidence type="ECO:0000313" key="1">
    <source>
        <dbReference type="EMBL" id="KAG2855293.1"/>
    </source>
</evidence>
<dbReference type="EMBL" id="RCMG01000383">
    <property type="protein sequence ID" value="KAG2855293.1"/>
    <property type="molecule type" value="Genomic_DNA"/>
</dbReference>
<reference evidence="1" key="2">
    <citation type="submission" date="2018-10" db="EMBL/GenBank/DDBJ databases">
        <title>Effector identification in a new, highly contiguous assembly of the strawberry crown rot pathogen Phytophthora cactorum.</title>
        <authorList>
            <person name="Armitage A.D."/>
            <person name="Nellist C.F."/>
            <person name="Bates H."/>
            <person name="Vickerstaff R.J."/>
            <person name="Harrison R.J."/>
        </authorList>
    </citation>
    <scope>NUCLEOTIDE SEQUENCE</scope>
    <source>
        <strain evidence="1">15-7</strain>
        <strain evidence="2">4032</strain>
        <strain evidence="3">P415</strain>
    </source>
</reference>
<evidence type="ECO:0000313" key="3">
    <source>
        <dbReference type="EMBL" id="KAG2994016.1"/>
    </source>
</evidence>
<keyword evidence="6" id="KW-1185">Reference proteome</keyword>
<reference evidence="5 6" key="1">
    <citation type="submission" date="2018-01" db="EMBL/GenBank/DDBJ databases">
        <title>Draft genome of the strawberry crown rot pathogen Phytophthora cactorum.</title>
        <authorList>
            <person name="Armitage A.D."/>
            <person name="Lysoe E."/>
            <person name="Nellist C.F."/>
            <person name="Harrison R.J."/>
            <person name="Brurberg M.B."/>
        </authorList>
    </citation>
    <scope>NUCLEOTIDE SEQUENCE [LARGE SCALE GENOMIC DNA]</scope>
    <source>
        <strain evidence="5 6">10300</strain>
    </source>
</reference>
<dbReference type="Proteomes" id="UP000774804">
    <property type="component" value="Unassembled WGS sequence"/>
</dbReference>
<dbReference type="Proteomes" id="UP000688947">
    <property type="component" value="Unassembled WGS sequence"/>
</dbReference>
<evidence type="ECO:0000313" key="2">
    <source>
        <dbReference type="EMBL" id="KAG2890462.1"/>
    </source>
</evidence>
<dbReference type="EMBL" id="JAENGZ010001186">
    <property type="protein sequence ID" value="KAG6949933.1"/>
    <property type="molecule type" value="Genomic_DNA"/>
</dbReference>
<dbReference type="Proteomes" id="UP000251314">
    <property type="component" value="Unassembled WGS sequence"/>
</dbReference>
<organism evidence="5 6">
    <name type="scientific">Phytophthora cactorum</name>
    <dbReference type="NCBI Taxonomy" id="29920"/>
    <lineage>
        <taxon>Eukaryota</taxon>
        <taxon>Sar</taxon>
        <taxon>Stramenopiles</taxon>
        <taxon>Oomycota</taxon>
        <taxon>Peronosporomycetes</taxon>
        <taxon>Peronosporales</taxon>
        <taxon>Peronosporaceae</taxon>
        <taxon>Phytophthora</taxon>
    </lineage>
</organism>
<dbReference type="OrthoDB" id="89724at2759"/>
<evidence type="ECO:0000313" key="6">
    <source>
        <dbReference type="Proteomes" id="UP000251314"/>
    </source>
</evidence>
<proteinExistence type="predicted"/>
<protein>
    <submittedName>
        <fullName evidence="5">Uncharacterized protein</fullName>
    </submittedName>
</protein>
<sequence>MEASRRPLQERWRILEPWCEGLKTQIKYKRIELEWGVWGYPNHRLEVSLPMRCQLSDDEVYDSGMEVWFYDGVKWGGETLFREPFQTFREALALLEAVAHVRGNIYWLNNVG</sequence>
<gene>
    <name evidence="4" type="ORF">JG687_00014534</name>
    <name evidence="5" type="ORF">PC110_g13312</name>
    <name evidence="1" type="ORF">PC113_g12559</name>
    <name evidence="2" type="ORF">PC115_g19495</name>
    <name evidence="3" type="ORF">PC118_g3731</name>
</gene>
<evidence type="ECO:0000313" key="5">
    <source>
        <dbReference type="EMBL" id="RAW30340.1"/>
    </source>
</evidence>
<comment type="caution">
    <text evidence="5">The sequence shown here is derived from an EMBL/GenBank/DDBJ whole genome shotgun (WGS) entry which is preliminary data.</text>
</comment>
<name>A0A329S1E5_9STRA</name>
<dbReference type="EMBL" id="MJFZ01000376">
    <property type="protein sequence ID" value="RAW30340.1"/>
    <property type="molecule type" value="Genomic_DNA"/>
</dbReference>
<evidence type="ECO:0000313" key="4">
    <source>
        <dbReference type="EMBL" id="KAG6949933.1"/>
    </source>
</evidence>
<dbReference type="Proteomes" id="UP000735874">
    <property type="component" value="Unassembled WGS sequence"/>
</dbReference>
<reference evidence="4" key="3">
    <citation type="submission" date="2021-01" db="EMBL/GenBank/DDBJ databases">
        <title>Phytophthora aleatoria, a newly-described species from Pinus radiata is distinct from Phytophthora cactorum isolates based on comparative genomics.</title>
        <authorList>
            <person name="Mcdougal R."/>
            <person name="Panda P."/>
            <person name="Williams N."/>
            <person name="Studholme D.J."/>
        </authorList>
    </citation>
    <scope>NUCLEOTIDE SEQUENCE</scope>
    <source>
        <strain evidence="4">NZFS 3830</strain>
    </source>
</reference>
<dbReference type="Proteomes" id="UP000697107">
    <property type="component" value="Unassembled WGS sequence"/>
</dbReference>